<dbReference type="RefSeq" id="WP_286038563.1">
    <property type="nucleotide sequence ID" value="NZ_CP183077.1"/>
</dbReference>
<gene>
    <name evidence="2" type="ORF">QR695_14780</name>
</gene>
<name>A0ABT7MSW3_9BACL</name>
<keyword evidence="1" id="KW-0812">Transmembrane</keyword>
<dbReference type="Proteomes" id="UP001230807">
    <property type="component" value="Unassembled WGS sequence"/>
</dbReference>
<evidence type="ECO:0000256" key="1">
    <source>
        <dbReference type="SAM" id="Phobius"/>
    </source>
</evidence>
<accession>A0ABT7MSW3</accession>
<protein>
    <recommendedName>
        <fullName evidence="4">Ribosomal protein L7/L12 C-terminal domain-containing protein</fullName>
    </recommendedName>
</protein>
<keyword evidence="1" id="KW-1133">Transmembrane helix</keyword>
<dbReference type="EMBL" id="JASWER010000021">
    <property type="protein sequence ID" value="MDL5378267.1"/>
    <property type="molecule type" value="Genomic_DNA"/>
</dbReference>
<organism evidence="2 3">
    <name type="scientific">Exiguobacterium mexicanum</name>
    <dbReference type="NCBI Taxonomy" id="340146"/>
    <lineage>
        <taxon>Bacteria</taxon>
        <taxon>Bacillati</taxon>
        <taxon>Bacillota</taxon>
        <taxon>Bacilli</taxon>
        <taxon>Bacillales</taxon>
        <taxon>Bacillales Family XII. Incertae Sedis</taxon>
        <taxon>Exiguobacterium</taxon>
    </lineage>
</organism>
<feature type="transmembrane region" description="Helical" evidence="1">
    <location>
        <begin position="6"/>
        <end position="23"/>
    </location>
</feature>
<keyword evidence="3" id="KW-1185">Reference proteome</keyword>
<evidence type="ECO:0000313" key="2">
    <source>
        <dbReference type="EMBL" id="MDL5378267.1"/>
    </source>
</evidence>
<evidence type="ECO:0000313" key="3">
    <source>
        <dbReference type="Proteomes" id="UP001230807"/>
    </source>
</evidence>
<sequence>MDWTTIMLTASLILNAFLINIIAQQAKDMSALKRKQLHTEPIVQDAEFHASIKEKIDTIGVIPTVKFLRETYDLSLLEAKQLVDRVNEKE</sequence>
<comment type="caution">
    <text evidence="2">The sequence shown here is derived from an EMBL/GenBank/DDBJ whole genome shotgun (WGS) entry which is preliminary data.</text>
</comment>
<proteinExistence type="predicted"/>
<evidence type="ECO:0008006" key="4">
    <source>
        <dbReference type="Google" id="ProtNLM"/>
    </source>
</evidence>
<reference evidence="2 3" key="1">
    <citation type="submission" date="2023-06" db="EMBL/GenBank/DDBJ databases">
        <title>Influencing factors and mechanism of Cr(VI) reduction by facultative anaerobic Exiguobacterium sp. PY14.</title>
        <authorList>
            <person name="Zou L."/>
        </authorList>
    </citation>
    <scope>NUCLEOTIDE SEQUENCE [LARGE SCALE GENOMIC DNA]</scope>
    <source>
        <strain evidence="2 3">PY14</strain>
    </source>
</reference>
<keyword evidence="1" id="KW-0472">Membrane</keyword>